<reference evidence="1 2" key="1">
    <citation type="submission" date="2018-06" db="EMBL/GenBank/DDBJ databases">
        <authorList>
            <consortium name="Pathogen Informatics"/>
            <person name="Doyle S."/>
        </authorList>
    </citation>
    <scope>NUCLEOTIDE SEQUENCE [LARGE SCALE GENOMIC DNA]</scope>
    <source>
        <strain evidence="1 2">NCTC12224</strain>
    </source>
</reference>
<dbReference type="GeneID" id="78357235"/>
<dbReference type="OrthoDB" id="2233368at2"/>
<organism evidence="1 2">
    <name type="scientific">Streptococcus hyointestinalis</name>
    <dbReference type="NCBI Taxonomy" id="1337"/>
    <lineage>
        <taxon>Bacteria</taxon>
        <taxon>Bacillati</taxon>
        <taxon>Bacillota</taxon>
        <taxon>Bacilli</taxon>
        <taxon>Lactobacillales</taxon>
        <taxon>Streptococcaceae</taxon>
        <taxon>Streptococcus</taxon>
    </lineage>
</organism>
<dbReference type="InterPro" id="IPR015231">
    <property type="entry name" value="DUF1934"/>
</dbReference>
<evidence type="ECO:0000313" key="1">
    <source>
        <dbReference type="EMBL" id="SUN62595.1"/>
    </source>
</evidence>
<dbReference type="Proteomes" id="UP000254924">
    <property type="component" value="Unassembled WGS sequence"/>
</dbReference>
<proteinExistence type="predicted"/>
<accession>A0A380KBY1</accession>
<evidence type="ECO:0000313" key="2">
    <source>
        <dbReference type="Proteomes" id="UP000254924"/>
    </source>
</evidence>
<dbReference type="EMBL" id="UHFN01000007">
    <property type="protein sequence ID" value="SUN62595.1"/>
    <property type="molecule type" value="Genomic_DNA"/>
</dbReference>
<dbReference type="Pfam" id="PF09148">
    <property type="entry name" value="DUF1934"/>
    <property type="match status" value="1"/>
</dbReference>
<name>A0A380KBY1_9STRE</name>
<dbReference type="RefSeq" id="WP_115270230.1">
    <property type="nucleotide sequence ID" value="NZ_JBCLSK010000003.1"/>
</dbReference>
<protein>
    <submittedName>
        <fullName evidence="1">Uncharacterized protein conserved in bacteria</fullName>
    </submittedName>
</protein>
<dbReference type="SUPFAM" id="SSF50814">
    <property type="entry name" value="Lipocalins"/>
    <property type="match status" value="1"/>
</dbReference>
<dbReference type="InterPro" id="IPR012674">
    <property type="entry name" value="Calycin"/>
</dbReference>
<sequence>MQLTLNNEINLGDQTELIHEVHSCDFIQKGDFAYLTYHNEEKEKVVVKFNHESMVMTRFSSPKSVMRFHHKEPALVMIPTPLGIQRLATATEYYHLDMDKQKLTIHYKLTQENGASFASYRLSLSWG</sequence>
<gene>
    <name evidence="1" type="ORF">NCTC12224_01974</name>
</gene>
<dbReference type="AlphaFoldDB" id="A0A380KBY1"/>
<dbReference type="Gene3D" id="2.40.128.20">
    <property type="match status" value="1"/>
</dbReference>
<keyword evidence="2" id="KW-1185">Reference proteome</keyword>